<dbReference type="Pfam" id="PF08241">
    <property type="entry name" value="Methyltransf_11"/>
    <property type="match status" value="1"/>
</dbReference>
<sequence>MIKGIAKFMLPLGRRDMGFQYLSSKEIDRFLRGDTYRLFPMWSEGRLSSGKMCRGDIIHMERYRLASKYCNKGWILDFACGSGYGSEVMRRMGKNGTKIMGMDADIGKLDYSRKNFPNNDVIHWNFDLRLPFRNKLFDNVISMETLEHLENDFAFVLEAHRCLKVGGYFVFSVPIENEIPEYQRQDPLGHKRTYTEESIKKLIMSVFGNVDMFNIEGESIMGACQKK</sequence>
<organism evidence="2">
    <name type="scientific">marine sediment metagenome</name>
    <dbReference type="NCBI Taxonomy" id="412755"/>
    <lineage>
        <taxon>unclassified sequences</taxon>
        <taxon>metagenomes</taxon>
        <taxon>ecological metagenomes</taxon>
    </lineage>
</organism>
<evidence type="ECO:0000259" key="1">
    <source>
        <dbReference type="Pfam" id="PF08241"/>
    </source>
</evidence>
<proteinExistence type="predicted"/>
<dbReference type="InterPro" id="IPR013216">
    <property type="entry name" value="Methyltransf_11"/>
</dbReference>
<dbReference type="Gene3D" id="3.40.50.150">
    <property type="entry name" value="Vaccinia Virus protein VP39"/>
    <property type="match status" value="1"/>
</dbReference>
<dbReference type="PANTHER" id="PTHR43861">
    <property type="entry name" value="TRANS-ACONITATE 2-METHYLTRANSFERASE-RELATED"/>
    <property type="match status" value="1"/>
</dbReference>
<dbReference type="SUPFAM" id="SSF53335">
    <property type="entry name" value="S-adenosyl-L-methionine-dependent methyltransferases"/>
    <property type="match status" value="1"/>
</dbReference>
<gene>
    <name evidence="2" type="ORF">LCGC14_2921300</name>
</gene>
<dbReference type="AlphaFoldDB" id="A0A0F8XNT0"/>
<name>A0A0F8XNT0_9ZZZZ</name>
<dbReference type="EMBL" id="LAZR01058062">
    <property type="protein sequence ID" value="KKK70702.1"/>
    <property type="molecule type" value="Genomic_DNA"/>
</dbReference>
<dbReference type="CDD" id="cd02440">
    <property type="entry name" value="AdoMet_MTases"/>
    <property type="match status" value="1"/>
</dbReference>
<feature type="domain" description="Methyltransferase type 11" evidence="1">
    <location>
        <begin position="76"/>
        <end position="171"/>
    </location>
</feature>
<comment type="caution">
    <text evidence="2">The sequence shown here is derived from an EMBL/GenBank/DDBJ whole genome shotgun (WGS) entry which is preliminary data.</text>
</comment>
<reference evidence="2" key="1">
    <citation type="journal article" date="2015" name="Nature">
        <title>Complex archaea that bridge the gap between prokaryotes and eukaryotes.</title>
        <authorList>
            <person name="Spang A."/>
            <person name="Saw J.H."/>
            <person name="Jorgensen S.L."/>
            <person name="Zaremba-Niedzwiedzka K."/>
            <person name="Martijn J."/>
            <person name="Lind A.E."/>
            <person name="van Eijk R."/>
            <person name="Schleper C."/>
            <person name="Guy L."/>
            <person name="Ettema T.J."/>
        </authorList>
    </citation>
    <scope>NUCLEOTIDE SEQUENCE</scope>
</reference>
<dbReference type="InterPro" id="IPR029063">
    <property type="entry name" value="SAM-dependent_MTases_sf"/>
</dbReference>
<evidence type="ECO:0000313" key="2">
    <source>
        <dbReference type="EMBL" id="KKK70702.1"/>
    </source>
</evidence>
<dbReference type="GO" id="GO:0008757">
    <property type="term" value="F:S-adenosylmethionine-dependent methyltransferase activity"/>
    <property type="evidence" value="ECO:0007669"/>
    <property type="project" value="InterPro"/>
</dbReference>
<accession>A0A0F8XNT0</accession>
<protein>
    <recommendedName>
        <fullName evidence="1">Methyltransferase type 11 domain-containing protein</fullName>
    </recommendedName>
</protein>